<organism evidence="2 3">
    <name type="scientific">Pedobacter endophyticus</name>
    <dbReference type="NCBI Taxonomy" id="2789740"/>
    <lineage>
        <taxon>Bacteria</taxon>
        <taxon>Pseudomonadati</taxon>
        <taxon>Bacteroidota</taxon>
        <taxon>Sphingobacteriia</taxon>
        <taxon>Sphingobacteriales</taxon>
        <taxon>Sphingobacteriaceae</taxon>
        <taxon>Pedobacter</taxon>
    </lineage>
</organism>
<dbReference type="Proteomes" id="UP000594759">
    <property type="component" value="Chromosome"/>
</dbReference>
<dbReference type="EMBL" id="CP064939">
    <property type="protein sequence ID" value="QPH39044.1"/>
    <property type="molecule type" value="Genomic_DNA"/>
</dbReference>
<dbReference type="RefSeq" id="WP_196098519.1">
    <property type="nucleotide sequence ID" value="NZ_CP064939.1"/>
</dbReference>
<name>A0A7S9KY96_9SPHI</name>
<evidence type="ECO:0000313" key="2">
    <source>
        <dbReference type="EMBL" id="QPH39044.1"/>
    </source>
</evidence>
<evidence type="ECO:0000256" key="1">
    <source>
        <dbReference type="SAM" id="Coils"/>
    </source>
</evidence>
<reference evidence="2 3" key="1">
    <citation type="submission" date="2020-11" db="EMBL/GenBank/DDBJ databases">
        <title>Pedobacter endophytica, an endophytic bacteria isolated form Carex pumila.</title>
        <authorList>
            <person name="Peng Y."/>
            <person name="Jiang L."/>
            <person name="Lee J."/>
        </authorList>
    </citation>
    <scope>NUCLEOTIDE SEQUENCE [LARGE SCALE GENOMIC DNA]</scope>
    <source>
        <strain evidence="2 3">JBR3-12</strain>
    </source>
</reference>
<feature type="coiled-coil region" evidence="1">
    <location>
        <begin position="13"/>
        <end position="75"/>
    </location>
</feature>
<keyword evidence="3" id="KW-1185">Reference proteome</keyword>
<keyword evidence="1" id="KW-0175">Coiled coil</keyword>
<evidence type="ECO:0000313" key="3">
    <source>
        <dbReference type="Proteomes" id="UP000594759"/>
    </source>
</evidence>
<gene>
    <name evidence="2" type="ORF">IZT61_18580</name>
</gene>
<sequence length="148" mass="16708">MNNNKPSILKACVDFQQNQVDRFESRLDTIKADMNSQDTSPSQTENRNTGKLEVIANYEKELVFAKRELSVLNSIKPDLTSDQVELGAVVYTKDLNFFISVSVGKFSVDGKEFIGISEQAPIYKVMEGLKKGDTFSFNQSTYTIENLY</sequence>
<dbReference type="KEGG" id="pex:IZT61_18580"/>
<protein>
    <recommendedName>
        <fullName evidence="4">Transcription elongation factor, GreA/GreB family</fullName>
    </recommendedName>
</protein>
<evidence type="ECO:0008006" key="4">
    <source>
        <dbReference type="Google" id="ProtNLM"/>
    </source>
</evidence>
<proteinExistence type="predicted"/>
<dbReference type="AlphaFoldDB" id="A0A7S9KY96"/>
<accession>A0A7S9KY96</accession>